<evidence type="ECO:0000313" key="2">
    <source>
        <dbReference type="Proteomes" id="UP000188729"/>
    </source>
</evidence>
<protein>
    <recommendedName>
        <fullName evidence="3">DUF3572 domain-containing protein</fullName>
    </recommendedName>
</protein>
<name>A0A1V2ERG1_9SPHN</name>
<reference evidence="1 2" key="1">
    <citation type="submission" date="2016-11" db="EMBL/GenBank/DDBJ databases">
        <title>Genome sequence of Sphingomonas jeddahensis G39.</title>
        <authorList>
            <person name="Poehlein A."/>
            <person name="Wuebbeler J.H."/>
            <person name="Steinbuechel A."/>
            <person name="Daniel R."/>
        </authorList>
    </citation>
    <scope>NUCLEOTIDE SEQUENCE [LARGE SCALE GENOMIC DNA]</scope>
    <source>
        <strain evidence="1 2">G39</strain>
    </source>
</reference>
<dbReference type="EMBL" id="MPSB01000013">
    <property type="protein sequence ID" value="ONF95252.1"/>
    <property type="molecule type" value="Genomic_DNA"/>
</dbReference>
<comment type="caution">
    <text evidence="1">The sequence shown here is derived from an EMBL/GenBank/DDBJ whole genome shotgun (WGS) entry which is preliminary data.</text>
</comment>
<dbReference type="STRING" id="1915074.SPHI_25160"/>
<evidence type="ECO:0008006" key="3">
    <source>
        <dbReference type="Google" id="ProtNLM"/>
    </source>
</evidence>
<keyword evidence="2" id="KW-1185">Reference proteome</keyword>
<dbReference type="InterPro" id="IPR021955">
    <property type="entry name" value="DUF3572"/>
</dbReference>
<organism evidence="1 2">
    <name type="scientific">Sphingomonas jeddahensis</name>
    <dbReference type="NCBI Taxonomy" id="1915074"/>
    <lineage>
        <taxon>Bacteria</taxon>
        <taxon>Pseudomonadati</taxon>
        <taxon>Pseudomonadota</taxon>
        <taxon>Alphaproteobacteria</taxon>
        <taxon>Sphingomonadales</taxon>
        <taxon>Sphingomonadaceae</taxon>
        <taxon>Sphingomonas</taxon>
    </lineage>
</organism>
<evidence type="ECO:0000313" key="1">
    <source>
        <dbReference type="EMBL" id="ONF95252.1"/>
    </source>
</evidence>
<dbReference type="AlphaFoldDB" id="A0A1V2ERG1"/>
<dbReference type="Proteomes" id="UP000188729">
    <property type="component" value="Unassembled WGS sequence"/>
</dbReference>
<accession>A0A1V2ERG1</accession>
<sequence>MTRRDSNAEPADALALRALVWTLSEPDRASRLISLTGLDPDDLRARIGEPAVLAASLHFLEAHEPDLIACAAAIDTKPEALVRARHELEAL</sequence>
<gene>
    <name evidence="1" type="ORF">SPHI_25160</name>
</gene>
<proteinExistence type="predicted"/>
<dbReference type="RefSeq" id="WP_076745291.1">
    <property type="nucleotide sequence ID" value="NZ_MPSB01000013.1"/>
</dbReference>
<dbReference type="Pfam" id="PF12096">
    <property type="entry name" value="DUF3572"/>
    <property type="match status" value="1"/>
</dbReference>
<dbReference type="OrthoDB" id="7356934at2"/>